<comment type="caution">
    <text evidence="2">The sequence shown here is derived from an EMBL/GenBank/DDBJ whole genome shotgun (WGS) entry which is preliminary data.</text>
</comment>
<gene>
    <name evidence="2" type="ORF">GQX73_g249</name>
</gene>
<sequence length="657" mass="74025">MFNRNASHVYHNANIFHVSQCRGFEQLLSTGKFRHSPLGTFADRAAYCRFCCYLWNEDLLGGSGQVYKIRRLGDLLQPGSGNAYSRKAEELWRCCVVVSRPMMGQYIMGLSGAVFSLEPLTLAQELVSEKAVDRLFVSVETEKGQMKWQCFTSPLAKYTNYRHVTWDGLTDEWAADIKGILKLCLTSHPQCQQSGPRVLPSRLLRISKAGVSSYHVQLITTPEGHTGDYAALSYCWGGPQPLQLTKNTVENLLQQPIDSRALPQGLNDAVEVAYSLELEYLWVDALCIIQDDQEDKKKEIRRMGAIYQNAFVTIAAATSSSVHNSFLHNRSVLNTKYPGCTVPVTLDSDGSHAPSNMTVMPVHAHRSDIFPLNKRGWAFQEALLPPRLLVFGDLEPFVRCRTKNVIRKSRSYIQYEMSAIHPRRIIDSVANSQAHEQGLFVDTKAANLDFLWREIVEQYTIRELSIPEDRPFAISGVIDLLSEMFNDECHFGVWKSCAVVCLLWKTDPLENRTVLPDIPTWSWMSVIGPVDLETTVYFDKPESLVEWDTDTSHTRLVVTCCVLEAEGVYDLAHEFGPGVLIEAWPDVFPSSSASGRKPRFEAVGKCAFLVLGRATHGRYFAIVVTEEAGGTYRRCGLVELNLPESWRTRPKRQVVLV</sequence>
<dbReference type="InterPro" id="IPR010730">
    <property type="entry name" value="HET"/>
</dbReference>
<keyword evidence="3" id="KW-1185">Reference proteome</keyword>
<name>A0A7C8N1B4_9PEZI</name>
<proteinExistence type="predicted"/>
<protein>
    <recommendedName>
        <fullName evidence="1">Heterokaryon incompatibility domain-containing protein</fullName>
    </recommendedName>
</protein>
<dbReference type="PANTHER" id="PTHR33112">
    <property type="entry name" value="DOMAIN PROTEIN, PUTATIVE-RELATED"/>
    <property type="match status" value="1"/>
</dbReference>
<accession>A0A7C8N1B4</accession>
<feature type="domain" description="Heterokaryon incompatibility" evidence="1">
    <location>
        <begin position="229"/>
        <end position="381"/>
    </location>
</feature>
<dbReference type="PANTHER" id="PTHR33112:SF9">
    <property type="entry name" value="HETEROKARYON INCOMPATIBILITY DOMAIN-CONTAINING PROTEIN"/>
    <property type="match status" value="1"/>
</dbReference>
<dbReference type="OrthoDB" id="5125733at2759"/>
<dbReference type="Pfam" id="PF06985">
    <property type="entry name" value="HET"/>
    <property type="match status" value="1"/>
</dbReference>
<organism evidence="2 3">
    <name type="scientific">Xylaria multiplex</name>
    <dbReference type="NCBI Taxonomy" id="323545"/>
    <lineage>
        <taxon>Eukaryota</taxon>
        <taxon>Fungi</taxon>
        <taxon>Dikarya</taxon>
        <taxon>Ascomycota</taxon>
        <taxon>Pezizomycotina</taxon>
        <taxon>Sordariomycetes</taxon>
        <taxon>Xylariomycetidae</taxon>
        <taxon>Xylariales</taxon>
        <taxon>Xylariaceae</taxon>
        <taxon>Xylaria</taxon>
    </lineage>
</organism>
<dbReference type="Proteomes" id="UP000481858">
    <property type="component" value="Unassembled WGS sequence"/>
</dbReference>
<evidence type="ECO:0000313" key="2">
    <source>
        <dbReference type="EMBL" id="KAF2973247.1"/>
    </source>
</evidence>
<reference evidence="2 3" key="1">
    <citation type="submission" date="2019-12" db="EMBL/GenBank/DDBJ databases">
        <title>Draft genome sequence of the ascomycete Xylaria multiplex DSM 110363.</title>
        <authorList>
            <person name="Buettner E."/>
            <person name="Kellner H."/>
        </authorList>
    </citation>
    <scope>NUCLEOTIDE SEQUENCE [LARGE SCALE GENOMIC DNA]</scope>
    <source>
        <strain evidence="2 3">DSM 110363</strain>
    </source>
</reference>
<evidence type="ECO:0000313" key="3">
    <source>
        <dbReference type="Proteomes" id="UP000481858"/>
    </source>
</evidence>
<dbReference type="EMBL" id="WUBL01000002">
    <property type="protein sequence ID" value="KAF2973247.1"/>
    <property type="molecule type" value="Genomic_DNA"/>
</dbReference>
<evidence type="ECO:0000259" key="1">
    <source>
        <dbReference type="Pfam" id="PF06985"/>
    </source>
</evidence>
<dbReference type="AlphaFoldDB" id="A0A7C8N1B4"/>
<dbReference type="InParanoid" id="A0A7C8N1B4"/>